<dbReference type="WBParaSite" id="MhA1_Contig871.frz3.gene6">
    <property type="protein sequence ID" value="MhA1_Contig871.frz3.gene6"/>
    <property type="gene ID" value="MhA1_Contig871.frz3.gene6"/>
</dbReference>
<sequence length="283" mass="33089">MFNLEEKDKIDEWVNKVENRVEDFKQMKEQIELDSNKEYLNPYGFQSLSLKEDLQNSNEDTEIKVSNKINIKSNDPMEMIKEEYDIESLINKVIFPNKIKIKNPKEYFKTIFDNWIDFTKNNNFGLLMASPYNKLGGNIKGIVVAIGKGKGEEEEKIKAKQIFNGEENTFCEQSFMINCSDNSLFCYICKKSVHDSFTNVRRSSSSDKIHFEIEGTENWQFSLRINKKQNEEEKQLKSMTIYTPTYPELSITAKITKSTEKIILDAFIKGLEKTMNIRLLNKE</sequence>
<dbReference type="Gene3D" id="1.10.1410.10">
    <property type="match status" value="1"/>
</dbReference>
<organism evidence="1 2">
    <name type="scientific">Meloidogyne hapla</name>
    <name type="common">Root-knot nematode worm</name>
    <dbReference type="NCBI Taxonomy" id="6305"/>
    <lineage>
        <taxon>Eukaryota</taxon>
        <taxon>Metazoa</taxon>
        <taxon>Ecdysozoa</taxon>
        <taxon>Nematoda</taxon>
        <taxon>Chromadorea</taxon>
        <taxon>Rhabditida</taxon>
        <taxon>Tylenchina</taxon>
        <taxon>Tylenchomorpha</taxon>
        <taxon>Tylenchoidea</taxon>
        <taxon>Meloidogynidae</taxon>
        <taxon>Meloidogyninae</taxon>
        <taxon>Meloidogyne</taxon>
    </lineage>
</organism>
<reference evidence="2" key="1">
    <citation type="submission" date="2016-11" db="UniProtKB">
        <authorList>
            <consortium name="WormBaseParasite"/>
        </authorList>
    </citation>
    <scope>IDENTIFICATION</scope>
</reference>
<protein>
    <submittedName>
        <fullName evidence="2">PAP_central domain-containing protein</fullName>
    </submittedName>
</protein>
<evidence type="ECO:0000313" key="2">
    <source>
        <dbReference type="WBParaSite" id="MhA1_Contig871.frz3.gene6"/>
    </source>
</evidence>
<dbReference type="SUPFAM" id="SSF81631">
    <property type="entry name" value="PAP/OAS1 substrate-binding domain"/>
    <property type="match status" value="1"/>
</dbReference>
<evidence type="ECO:0000313" key="1">
    <source>
        <dbReference type="Proteomes" id="UP000095281"/>
    </source>
</evidence>
<dbReference type="Proteomes" id="UP000095281">
    <property type="component" value="Unplaced"/>
</dbReference>
<keyword evidence="1" id="KW-1185">Reference proteome</keyword>
<accession>A0A1I8BZ96</accession>
<dbReference type="AlphaFoldDB" id="A0A1I8BZ96"/>
<proteinExistence type="predicted"/>
<name>A0A1I8BZ96_MELHA</name>